<organism evidence="1 2">
    <name type="scientific">Streptomyces termitum</name>
    <dbReference type="NCBI Taxonomy" id="67368"/>
    <lineage>
        <taxon>Bacteria</taxon>
        <taxon>Bacillati</taxon>
        <taxon>Actinomycetota</taxon>
        <taxon>Actinomycetes</taxon>
        <taxon>Kitasatosporales</taxon>
        <taxon>Streptomycetaceae</taxon>
        <taxon>Streptomyces</taxon>
    </lineage>
</organism>
<comment type="caution">
    <text evidence="1">The sequence shown here is derived from an EMBL/GenBank/DDBJ whole genome shotgun (WGS) entry which is preliminary data.</text>
</comment>
<dbReference type="AlphaFoldDB" id="A0A918SWL6"/>
<gene>
    <name evidence="1" type="ORF">GCM10010305_18250</name>
</gene>
<proteinExistence type="predicted"/>
<accession>A0A918SWL6</accession>
<dbReference type="Proteomes" id="UP000644020">
    <property type="component" value="Unassembled WGS sequence"/>
</dbReference>
<sequence>MGLGNTVVNLSAHFNNRGIQPPDTSGEYGFNIWRNTFPAEELPEPGSLVELEGTVFAFPARDTGAGDNVRCRGQLVELPAGRWDWIGLVGAAERRTEDEVELHHADGTVRREWLRMSDFWPQTAPYFGEPLAFSTSGMRYPRHTHRHHAPSLWQQRVPVRVPAPLAAVRLPDNPAMHVFAMTVTADEESRLAR</sequence>
<dbReference type="EMBL" id="BMUL01000004">
    <property type="protein sequence ID" value="GHA75862.1"/>
    <property type="molecule type" value="Genomic_DNA"/>
</dbReference>
<evidence type="ECO:0000313" key="1">
    <source>
        <dbReference type="EMBL" id="GHA75862.1"/>
    </source>
</evidence>
<reference evidence="1" key="2">
    <citation type="submission" date="2020-09" db="EMBL/GenBank/DDBJ databases">
        <authorList>
            <person name="Sun Q."/>
            <person name="Ohkuma M."/>
        </authorList>
    </citation>
    <scope>NUCLEOTIDE SEQUENCE</scope>
    <source>
        <strain evidence="1">JCM 4518</strain>
    </source>
</reference>
<name>A0A918SWL6_9ACTN</name>
<protein>
    <submittedName>
        <fullName evidence="1">Uncharacterized protein</fullName>
    </submittedName>
</protein>
<keyword evidence="2" id="KW-1185">Reference proteome</keyword>
<evidence type="ECO:0000313" key="2">
    <source>
        <dbReference type="Proteomes" id="UP000644020"/>
    </source>
</evidence>
<reference evidence="1" key="1">
    <citation type="journal article" date="2014" name="Int. J. Syst. Evol. Microbiol.">
        <title>Complete genome sequence of Corynebacterium casei LMG S-19264T (=DSM 44701T), isolated from a smear-ripened cheese.</title>
        <authorList>
            <consortium name="US DOE Joint Genome Institute (JGI-PGF)"/>
            <person name="Walter F."/>
            <person name="Albersmeier A."/>
            <person name="Kalinowski J."/>
            <person name="Ruckert C."/>
        </authorList>
    </citation>
    <scope>NUCLEOTIDE SEQUENCE</scope>
    <source>
        <strain evidence="1">JCM 4518</strain>
    </source>
</reference>